<evidence type="ECO:0000313" key="4">
    <source>
        <dbReference type="Proteomes" id="UP000016600"/>
    </source>
</evidence>
<reference evidence="3 4" key="1">
    <citation type="submission" date="2013-08" db="EMBL/GenBank/DDBJ databases">
        <authorList>
            <person name="Durkin A.S."/>
            <person name="Haft D.R."/>
            <person name="McCorrison J."/>
            <person name="Torralba M."/>
            <person name="Gillis M."/>
            <person name="Haft D.H."/>
            <person name="Methe B."/>
            <person name="Sutton G."/>
            <person name="Nelson K.E."/>
        </authorList>
    </citation>
    <scope>NUCLEOTIDE SEQUENCE [LARGE SCALE GENOMIC DNA]</scope>
    <source>
        <strain evidence="3 4">F0068</strain>
    </source>
</reference>
<name>U2LHI3_9BACT</name>
<dbReference type="Gene3D" id="1.10.1040.20">
    <property type="entry name" value="ProC-like, C-terminal domain"/>
    <property type="match status" value="1"/>
</dbReference>
<comment type="caution">
    <text evidence="3">The sequence shown here is derived from an EMBL/GenBank/DDBJ whole genome shotgun (WGS) entry which is preliminary data.</text>
</comment>
<dbReference type="Proteomes" id="UP000016600">
    <property type="component" value="Unassembled WGS sequence"/>
</dbReference>
<evidence type="ECO:0000313" key="3">
    <source>
        <dbReference type="EMBL" id="ERK03928.1"/>
    </source>
</evidence>
<feature type="domain" description="DUF2520" evidence="2">
    <location>
        <begin position="126"/>
        <end position="251"/>
    </location>
</feature>
<dbReference type="Gene3D" id="3.40.50.720">
    <property type="entry name" value="NAD(P)-binding Rossmann-like Domain"/>
    <property type="match status" value="1"/>
</dbReference>
<gene>
    <name evidence="3" type="ORF">HMPREF1218_0426</name>
</gene>
<dbReference type="InterPro" id="IPR018931">
    <property type="entry name" value="DUF2520"/>
</dbReference>
<evidence type="ECO:0000259" key="1">
    <source>
        <dbReference type="Pfam" id="PF10727"/>
    </source>
</evidence>
<protein>
    <submittedName>
        <fullName evidence="3">NADP oxidoreductase coenzyme F420-dependent</fullName>
    </submittedName>
</protein>
<dbReference type="Pfam" id="PF10727">
    <property type="entry name" value="Rossmann-like"/>
    <property type="match status" value="1"/>
</dbReference>
<dbReference type="InterPro" id="IPR037108">
    <property type="entry name" value="TM1727-like_C_sf"/>
</dbReference>
<dbReference type="PANTHER" id="PTHR40459:SF1">
    <property type="entry name" value="CONSERVED HYPOTHETICAL ALANINE AND LEUCINE RICH PROTEIN"/>
    <property type="match status" value="1"/>
</dbReference>
<dbReference type="EMBL" id="AWET01000007">
    <property type="protein sequence ID" value="ERK03928.1"/>
    <property type="molecule type" value="Genomic_DNA"/>
</dbReference>
<feature type="domain" description="Putative oxidoreductase/dehydrogenase Rossmann-like" evidence="1">
    <location>
        <begin position="3"/>
        <end position="104"/>
    </location>
</feature>
<dbReference type="Pfam" id="PF10728">
    <property type="entry name" value="DUF2520"/>
    <property type="match status" value="1"/>
</dbReference>
<dbReference type="SUPFAM" id="SSF48179">
    <property type="entry name" value="6-phosphogluconate dehydrogenase C-terminal domain-like"/>
    <property type="match status" value="1"/>
</dbReference>
<dbReference type="PATRIC" id="fig|1081904.3.peg.404"/>
<proteinExistence type="predicted"/>
<accession>U2LHI3</accession>
<dbReference type="AlphaFoldDB" id="U2LHI3"/>
<dbReference type="RefSeq" id="WP_021583044.1">
    <property type="nucleotide sequence ID" value="NZ_AWET01000007.1"/>
</dbReference>
<evidence type="ECO:0000259" key="2">
    <source>
        <dbReference type="Pfam" id="PF10728"/>
    </source>
</evidence>
<dbReference type="InterPro" id="IPR019665">
    <property type="entry name" value="OxRdtase/DH_put_Rossmann_dom"/>
</dbReference>
<organism evidence="3 4">
    <name type="scientific">Hoylesella pleuritidis F0068</name>
    <dbReference type="NCBI Taxonomy" id="1081904"/>
    <lineage>
        <taxon>Bacteria</taxon>
        <taxon>Pseudomonadati</taxon>
        <taxon>Bacteroidota</taxon>
        <taxon>Bacteroidia</taxon>
        <taxon>Bacteroidales</taxon>
        <taxon>Prevotellaceae</taxon>
        <taxon>Hoylesella</taxon>
    </lineage>
</organism>
<dbReference type="InterPro" id="IPR036291">
    <property type="entry name" value="NAD(P)-bd_dom_sf"/>
</dbReference>
<dbReference type="PANTHER" id="PTHR40459">
    <property type="entry name" value="CONSERVED HYPOTHETICAL ALANINE AND LEUCINE RICH PROTEIN"/>
    <property type="match status" value="1"/>
</dbReference>
<dbReference type="InterPro" id="IPR008927">
    <property type="entry name" value="6-PGluconate_DH-like_C_sf"/>
</dbReference>
<sequence length="258" mass="28755">MRIVLIGAGNLATQLGLALATAGHDIVQVFSRTMASAMELSSLVRASPIIDIHHIVADADLYIVAIKDSILTEMIPCLCQDREEGVFVHTAGSIPIDVFQGAARHYGVLYPMQTFSKYKRVNFREIPCFVEGNDEFAVNRLNAVCASISDRVTYLVSADRRYLHLSAVFACNFVNHCYDIASEILLKHNLPFDTLLPLIDETACKVHMLAPREAQTGPAVRYDTNVIQAQAMLLKDNPQVKDLYERLSRNIHRNAINK</sequence>
<dbReference type="SUPFAM" id="SSF51735">
    <property type="entry name" value="NAD(P)-binding Rossmann-fold domains"/>
    <property type="match status" value="1"/>
</dbReference>
<keyword evidence="4" id="KW-1185">Reference proteome</keyword>